<keyword evidence="3" id="KW-0548">Nucleotidyltransferase</keyword>
<keyword evidence="7" id="KW-0694">RNA-binding</keyword>
<dbReference type="Gene3D" id="1.10.3090.10">
    <property type="entry name" value="cca-adding enzyme, domain 2"/>
    <property type="match status" value="1"/>
</dbReference>
<evidence type="ECO:0000256" key="4">
    <source>
        <dbReference type="ARBA" id="ARBA00022723"/>
    </source>
</evidence>
<proteinExistence type="predicted"/>
<sequence length="205" mass="23711">MERFPYPAAHRMEELGVWEVLFPGLRLGETGRRTFRRLGAFLGRISRDFPDFRGRQWLAFFSALLMESPENIRLAAVDRLNLPESERGIVIKCLSELGTVEHELGGRSGPSNSRIYAFLRDADPAVCLFWSAATGRWRVRRRILLYLTRLHRTSPELKGRDLIELGYGTTPRIGVILEKLKILKLDGILENRDDEVHYVRYNFPL</sequence>
<name>A0A645EW00_9ZZZZ</name>
<dbReference type="GO" id="GO:0016779">
    <property type="term" value="F:nucleotidyltransferase activity"/>
    <property type="evidence" value="ECO:0007669"/>
    <property type="project" value="UniProtKB-KW"/>
</dbReference>
<evidence type="ECO:0000256" key="7">
    <source>
        <dbReference type="ARBA" id="ARBA00022884"/>
    </source>
</evidence>
<dbReference type="GO" id="GO:0046872">
    <property type="term" value="F:metal ion binding"/>
    <property type="evidence" value="ECO:0007669"/>
    <property type="project" value="UniProtKB-KW"/>
</dbReference>
<keyword evidence="2" id="KW-0819">tRNA processing</keyword>
<protein>
    <submittedName>
        <fullName evidence="8">Uncharacterized protein</fullName>
    </submittedName>
</protein>
<organism evidence="8">
    <name type="scientific">bioreactor metagenome</name>
    <dbReference type="NCBI Taxonomy" id="1076179"/>
    <lineage>
        <taxon>unclassified sequences</taxon>
        <taxon>metagenomes</taxon>
        <taxon>ecological metagenomes</taxon>
    </lineage>
</organism>
<dbReference type="GO" id="GO:0000166">
    <property type="term" value="F:nucleotide binding"/>
    <property type="evidence" value="ECO:0007669"/>
    <property type="project" value="UniProtKB-KW"/>
</dbReference>
<dbReference type="PANTHER" id="PTHR47788">
    <property type="entry name" value="POLYA POLYMERASE"/>
    <property type="match status" value="1"/>
</dbReference>
<dbReference type="InterPro" id="IPR052390">
    <property type="entry name" value="tRNA_nt/polyA_polymerase"/>
</dbReference>
<dbReference type="EMBL" id="VSSQ01051524">
    <property type="protein sequence ID" value="MPN05620.1"/>
    <property type="molecule type" value="Genomic_DNA"/>
</dbReference>
<evidence type="ECO:0000256" key="3">
    <source>
        <dbReference type="ARBA" id="ARBA00022695"/>
    </source>
</evidence>
<dbReference type="SUPFAM" id="SSF81891">
    <property type="entry name" value="Poly A polymerase C-terminal region-like"/>
    <property type="match status" value="1"/>
</dbReference>
<evidence type="ECO:0000313" key="8">
    <source>
        <dbReference type="EMBL" id="MPN05620.1"/>
    </source>
</evidence>
<keyword evidence="5" id="KW-0547">Nucleotide-binding</keyword>
<dbReference type="GO" id="GO:0008033">
    <property type="term" value="P:tRNA processing"/>
    <property type="evidence" value="ECO:0007669"/>
    <property type="project" value="UniProtKB-KW"/>
</dbReference>
<dbReference type="GO" id="GO:0003723">
    <property type="term" value="F:RNA binding"/>
    <property type="evidence" value="ECO:0007669"/>
    <property type="project" value="UniProtKB-KW"/>
</dbReference>
<dbReference type="PANTHER" id="PTHR47788:SF1">
    <property type="entry name" value="A-ADDING TRNA NUCLEOTIDYLTRANSFERASE"/>
    <property type="match status" value="1"/>
</dbReference>
<comment type="cofactor">
    <cofactor evidence="1">
        <name>Mg(2+)</name>
        <dbReference type="ChEBI" id="CHEBI:18420"/>
    </cofactor>
</comment>
<gene>
    <name evidence="8" type="ORF">SDC9_152871</name>
</gene>
<keyword evidence="4" id="KW-0479">Metal-binding</keyword>
<evidence type="ECO:0000256" key="6">
    <source>
        <dbReference type="ARBA" id="ARBA00022842"/>
    </source>
</evidence>
<evidence type="ECO:0000256" key="5">
    <source>
        <dbReference type="ARBA" id="ARBA00022741"/>
    </source>
</evidence>
<keyword evidence="6" id="KW-0460">Magnesium</keyword>
<dbReference type="AlphaFoldDB" id="A0A645EW00"/>
<keyword evidence="3" id="KW-0808">Transferase</keyword>
<evidence type="ECO:0000256" key="2">
    <source>
        <dbReference type="ARBA" id="ARBA00022694"/>
    </source>
</evidence>
<accession>A0A645EW00</accession>
<comment type="caution">
    <text evidence="8">The sequence shown here is derived from an EMBL/GenBank/DDBJ whole genome shotgun (WGS) entry which is preliminary data.</text>
</comment>
<reference evidence="8" key="1">
    <citation type="submission" date="2019-08" db="EMBL/GenBank/DDBJ databases">
        <authorList>
            <person name="Kucharzyk K."/>
            <person name="Murdoch R.W."/>
            <person name="Higgins S."/>
            <person name="Loffler F."/>
        </authorList>
    </citation>
    <scope>NUCLEOTIDE SEQUENCE</scope>
</reference>
<evidence type="ECO:0000256" key="1">
    <source>
        <dbReference type="ARBA" id="ARBA00001946"/>
    </source>
</evidence>